<dbReference type="InterPro" id="IPR036100">
    <property type="entry name" value="QueA_sf"/>
</dbReference>
<sequence>MHPKDISIQDYTYELPDSRIAKYPLPQRDASKLLVFNTDHSIQENTYAHISDYIPENSFLVFNNTKVVEARIFFQKSTGSSIEIFCLEPDDRYSDITSAMLETGEVYWKCLVGGAKKWKEGALTRNFEGKNGDVELAVEKVEKRNDYFLVHLYWSDKTLSFAEVLHYAGIIPLPPYLNRETEVSDNERYQTVYAKYDGSVAAPTAGLHFTENVLDSLKKKNCHYDFVTLHVGAGTFKPVKAEHMADHEMHYEAMDISLTFLKNLLSNIAKDHNIVTVGTTSMRTIESLYWIGVQAFQGKLEPLNIEVLQWAPYENPSNISAEESIGSLIDWMQMQHIERIFAKTQIIIAPGYQLKIVNGLVTNFHQPQSTLILLVSAIVGDYWKTIYQYAMEHEFRFLSYGDGSLLWKQKK</sequence>
<keyword evidence="3" id="KW-0949">S-adenosyl-L-methionine</keyword>
<dbReference type="Gene3D" id="2.40.10.240">
    <property type="entry name" value="QueA-like"/>
    <property type="match status" value="1"/>
</dbReference>
<accession>A0A2W5GXV0</accession>
<dbReference type="SUPFAM" id="SSF111337">
    <property type="entry name" value="QueA-like"/>
    <property type="match status" value="1"/>
</dbReference>
<dbReference type="InterPro" id="IPR042119">
    <property type="entry name" value="QueA_dom2"/>
</dbReference>
<gene>
    <name evidence="5" type="ORF">DI598_10225</name>
</gene>
<dbReference type="Gene3D" id="3.40.1780.10">
    <property type="entry name" value="QueA-like"/>
    <property type="match status" value="1"/>
</dbReference>
<evidence type="ECO:0000256" key="4">
    <source>
        <dbReference type="ARBA" id="ARBA00022785"/>
    </source>
</evidence>
<dbReference type="Pfam" id="PF02547">
    <property type="entry name" value="Queuosine_synth"/>
    <property type="match status" value="1"/>
</dbReference>
<name>A0A2W5GXV0_9SPHI</name>
<proteinExistence type="predicted"/>
<organism evidence="5 6">
    <name type="scientific">Pseudopedobacter saltans</name>
    <dbReference type="NCBI Taxonomy" id="151895"/>
    <lineage>
        <taxon>Bacteria</taxon>
        <taxon>Pseudomonadati</taxon>
        <taxon>Bacteroidota</taxon>
        <taxon>Sphingobacteriia</taxon>
        <taxon>Sphingobacteriales</taxon>
        <taxon>Sphingobacteriaceae</taxon>
        <taxon>Pseudopedobacter</taxon>
    </lineage>
</organism>
<reference evidence="5 6" key="1">
    <citation type="submission" date="2017-11" db="EMBL/GenBank/DDBJ databases">
        <title>Infants hospitalized years apart are colonized by the same room-sourced microbial strains.</title>
        <authorList>
            <person name="Brooks B."/>
            <person name="Olm M.R."/>
            <person name="Firek B.A."/>
            <person name="Baker R."/>
            <person name="Thomas B.C."/>
            <person name="Morowitz M.J."/>
            <person name="Banfield J.F."/>
        </authorList>
    </citation>
    <scope>NUCLEOTIDE SEQUENCE [LARGE SCALE GENOMIC DNA]</scope>
    <source>
        <strain evidence="5">S2_009_000_R2_76</strain>
    </source>
</reference>
<dbReference type="EMBL" id="QFOI01000168">
    <property type="protein sequence ID" value="PZP48202.1"/>
    <property type="molecule type" value="Genomic_DNA"/>
</dbReference>
<evidence type="ECO:0000256" key="3">
    <source>
        <dbReference type="ARBA" id="ARBA00022691"/>
    </source>
</evidence>
<evidence type="ECO:0000313" key="5">
    <source>
        <dbReference type="EMBL" id="PZP48202.1"/>
    </source>
</evidence>
<dbReference type="GO" id="GO:0008616">
    <property type="term" value="P:tRNA queuosine(34) biosynthetic process"/>
    <property type="evidence" value="ECO:0007669"/>
    <property type="project" value="UniProtKB-KW"/>
</dbReference>
<protein>
    <submittedName>
        <fullName evidence="5">S-adenosylmethionine tRNA ribosyltransferase</fullName>
    </submittedName>
</protein>
<evidence type="ECO:0000256" key="1">
    <source>
        <dbReference type="ARBA" id="ARBA00022490"/>
    </source>
</evidence>
<keyword evidence="1" id="KW-0963">Cytoplasm</keyword>
<dbReference type="InterPro" id="IPR003699">
    <property type="entry name" value="QueA"/>
</dbReference>
<dbReference type="InterPro" id="IPR042118">
    <property type="entry name" value="QueA_dom1"/>
</dbReference>
<dbReference type="GO" id="GO:0051075">
    <property type="term" value="F:S-adenosylmethionine:tRNA ribosyltransferase-isomerase activity"/>
    <property type="evidence" value="ECO:0007669"/>
    <property type="project" value="TreeGrafter"/>
</dbReference>
<dbReference type="AlphaFoldDB" id="A0A2W5GXV0"/>
<comment type="caution">
    <text evidence="5">The sequence shown here is derived from an EMBL/GenBank/DDBJ whole genome shotgun (WGS) entry which is preliminary data.</text>
</comment>
<dbReference type="PANTHER" id="PTHR30307:SF0">
    <property type="entry name" value="S-ADENOSYLMETHIONINE:TRNA RIBOSYLTRANSFERASE-ISOMERASE"/>
    <property type="match status" value="1"/>
</dbReference>
<evidence type="ECO:0000256" key="2">
    <source>
        <dbReference type="ARBA" id="ARBA00022679"/>
    </source>
</evidence>
<keyword evidence="4" id="KW-0671">Queuosine biosynthesis</keyword>
<evidence type="ECO:0000313" key="6">
    <source>
        <dbReference type="Proteomes" id="UP000249645"/>
    </source>
</evidence>
<dbReference type="Proteomes" id="UP000249645">
    <property type="component" value="Unassembled WGS sequence"/>
</dbReference>
<keyword evidence="2 5" id="KW-0808">Transferase</keyword>
<dbReference type="PANTHER" id="PTHR30307">
    <property type="entry name" value="S-ADENOSYLMETHIONINE:TRNA RIBOSYLTRANSFERASE-ISOMERASE"/>
    <property type="match status" value="1"/>
</dbReference>